<proteinExistence type="inferred from homology"/>
<comment type="cofactor">
    <cofactor evidence="16">
        <name>[2Fe-2S] cluster</name>
        <dbReference type="ChEBI" id="CHEBI:190135"/>
    </cofactor>
    <text evidence="16">Binds 1 [2Fe-2S] cluster. The cluster is coordinated with 3 cysteines and 1 arginine.</text>
</comment>
<dbReference type="SFLD" id="SFLDG01278">
    <property type="entry name" value="biotin_synthase_like"/>
    <property type="match status" value="1"/>
</dbReference>
<keyword evidence="20" id="KW-1185">Reference proteome</keyword>
<keyword evidence="6 16" id="KW-0808">Transferase</keyword>
<gene>
    <name evidence="16 19" type="primary">bioB</name>
    <name evidence="19" type="ORF">HUR95_16695</name>
</gene>
<comment type="cofactor">
    <cofactor evidence="17">
        <name>[2Fe-2S] cluster</name>
        <dbReference type="ChEBI" id="CHEBI:190135"/>
    </cofactor>
    <text evidence="17">Binds 1 [2Fe-2S] cluster. The cluster is coordinated with 3 cysteines and 1 arginine.</text>
</comment>
<dbReference type="Pfam" id="PF04055">
    <property type="entry name" value="Radical_SAM"/>
    <property type="match status" value="1"/>
</dbReference>
<keyword evidence="11 16" id="KW-0408">Iron</keyword>
<comment type="similarity">
    <text evidence="2 16">Belongs to the radical SAM superfamily. Biotin synthase family.</text>
</comment>
<dbReference type="GO" id="GO:0051539">
    <property type="term" value="F:4 iron, 4 sulfur cluster binding"/>
    <property type="evidence" value="ECO:0007669"/>
    <property type="project" value="UniProtKB-KW"/>
</dbReference>
<dbReference type="InterPro" id="IPR024177">
    <property type="entry name" value="Biotin_synthase"/>
</dbReference>
<protein>
    <recommendedName>
        <fullName evidence="15 16">Biotin synthase</fullName>
        <ecNumber evidence="4 16">2.8.1.6</ecNumber>
    </recommendedName>
</protein>
<dbReference type="Gene3D" id="3.20.20.70">
    <property type="entry name" value="Aldolase class I"/>
    <property type="match status" value="1"/>
</dbReference>
<dbReference type="HAMAP" id="MF_01694">
    <property type="entry name" value="BioB"/>
    <property type="match status" value="1"/>
</dbReference>
<dbReference type="CDD" id="cd01335">
    <property type="entry name" value="Radical_SAM"/>
    <property type="match status" value="1"/>
</dbReference>
<dbReference type="InterPro" id="IPR010722">
    <property type="entry name" value="BATS_dom"/>
</dbReference>
<feature type="binding site" evidence="16 17">
    <location>
        <position position="89"/>
    </location>
    <ligand>
        <name>[4Fe-4S] cluster</name>
        <dbReference type="ChEBI" id="CHEBI:49883"/>
        <note>4Fe-4S-S-AdoMet</note>
    </ligand>
</feature>
<keyword evidence="7 16" id="KW-0949">S-adenosyl-L-methionine</keyword>
<evidence type="ECO:0000256" key="17">
    <source>
        <dbReference type="PIRSR" id="PIRSR001619-1"/>
    </source>
</evidence>
<dbReference type="NCBIfam" id="TIGR00433">
    <property type="entry name" value="bioB"/>
    <property type="match status" value="1"/>
</dbReference>
<dbReference type="Proteomes" id="UP000825179">
    <property type="component" value="Chromosome"/>
</dbReference>
<evidence type="ECO:0000256" key="13">
    <source>
        <dbReference type="ARBA" id="ARBA00051157"/>
    </source>
</evidence>
<reference evidence="19 20" key="1">
    <citation type="journal article" date="2020" name="Extremophiles">
        <title>Genomic analysis of Caldalkalibacillus thermarum TA2.A1 reveals aerobic alkaliphilic metabolism and evolutionary hallmarks linking alkaliphilic bacteria and plant life.</title>
        <authorList>
            <person name="de Jong S.I."/>
            <person name="van den Broek M.A."/>
            <person name="Merkel A.Y."/>
            <person name="de la Torre Cortes P."/>
            <person name="Kalamorz F."/>
            <person name="Cook G.M."/>
            <person name="van Loosdrecht M.C.M."/>
            <person name="McMillan D.G.G."/>
        </authorList>
    </citation>
    <scope>NUCLEOTIDE SEQUENCE [LARGE SCALE GENOMIC DNA]</scope>
    <source>
        <strain evidence="19 20">TA2.A1</strain>
    </source>
</reference>
<feature type="binding site" evidence="16 17">
    <location>
        <position position="85"/>
    </location>
    <ligand>
        <name>[4Fe-4S] cluster</name>
        <dbReference type="ChEBI" id="CHEBI:49883"/>
        <note>4Fe-4S-S-AdoMet</note>
    </ligand>
</feature>
<evidence type="ECO:0000256" key="11">
    <source>
        <dbReference type="ARBA" id="ARBA00023004"/>
    </source>
</evidence>
<dbReference type="AlphaFoldDB" id="A0A8X8IA44"/>
<keyword evidence="8 16" id="KW-0001">2Fe-2S</keyword>
<evidence type="ECO:0000256" key="9">
    <source>
        <dbReference type="ARBA" id="ARBA00022723"/>
    </source>
</evidence>
<comment type="catalytic activity">
    <reaction evidence="13 16">
        <text>(4R,5S)-dethiobiotin + (sulfur carrier)-SH + 2 reduced [2Fe-2S]-[ferredoxin] + 2 S-adenosyl-L-methionine = (sulfur carrier)-H + biotin + 2 5'-deoxyadenosine + 2 L-methionine + 2 oxidized [2Fe-2S]-[ferredoxin]</text>
        <dbReference type="Rhea" id="RHEA:22060"/>
        <dbReference type="Rhea" id="RHEA-COMP:10000"/>
        <dbReference type="Rhea" id="RHEA-COMP:10001"/>
        <dbReference type="Rhea" id="RHEA-COMP:14737"/>
        <dbReference type="Rhea" id="RHEA-COMP:14739"/>
        <dbReference type="ChEBI" id="CHEBI:17319"/>
        <dbReference type="ChEBI" id="CHEBI:29917"/>
        <dbReference type="ChEBI" id="CHEBI:33737"/>
        <dbReference type="ChEBI" id="CHEBI:33738"/>
        <dbReference type="ChEBI" id="CHEBI:57586"/>
        <dbReference type="ChEBI" id="CHEBI:57844"/>
        <dbReference type="ChEBI" id="CHEBI:59789"/>
        <dbReference type="ChEBI" id="CHEBI:64428"/>
        <dbReference type="ChEBI" id="CHEBI:149473"/>
        <dbReference type="EC" id="2.8.1.6"/>
    </reaction>
</comment>
<comment type="subunit">
    <text evidence="3 16">Homodimer.</text>
</comment>
<dbReference type="PIRSF" id="PIRSF001619">
    <property type="entry name" value="Biotin_synth"/>
    <property type="match status" value="1"/>
</dbReference>
<organism evidence="19 20">
    <name type="scientific">Caldalkalibacillus thermarum (strain TA2.A1)</name>
    <dbReference type="NCBI Taxonomy" id="986075"/>
    <lineage>
        <taxon>Bacteria</taxon>
        <taxon>Bacillati</taxon>
        <taxon>Bacillota</taxon>
        <taxon>Bacilli</taxon>
        <taxon>Bacillales</taxon>
        <taxon>Bacillaceae</taxon>
        <taxon>Caldalkalibacillus</taxon>
    </lineage>
</organism>
<dbReference type="EMBL" id="CP082237">
    <property type="protein sequence ID" value="QZT33821.1"/>
    <property type="molecule type" value="Genomic_DNA"/>
</dbReference>
<evidence type="ECO:0000256" key="2">
    <source>
        <dbReference type="ARBA" id="ARBA00010765"/>
    </source>
</evidence>
<dbReference type="SFLD" id="SFLDG01060">
    <property type="entry name" value="BATS_domain_containing"/>
    <property type="match status" value="1"/>
</dbReference>
<dbReference type="SFLD" id="SFLDS00029">
    <property type="entry name" value="Radical_SAM"/>
    <property type="match status" value="1"/>
</dbReference>
<name>A0A8X8IA44_CALTT</name>
<evidence type="ECO:0000256" key="6">
    <source>
        <dbReference type="ARBA" id="ARBA00022679"/>
    </source>
</evidence>
<evidence type="ECO:0000256" key="12">
    <source>
        <dbReference type="ARBA" id="ARBA00023014"/>
    </source>
</evidence>
<keyword evidence="12 16" id="KW-0411">Iron-sulfur</keyword>
<comment type="cofactor">
    <cofactor evidence="16 17">
        <name>[4Fe-4S] cluster</name>
        <dbReference type="ChEBI" id="CHEBI:49883"/>
    </cofactor>
    <text evidence="16 17">Binds 1 [4Fe-4S] cluster. The cluster is coordinated with 3 cysteines and an exchangeable S-adenosyl-L-methionine.</text>
</comment>
<evidence type="ECO:0000259" key="18">
    <source>
        <dbReference type="PROSITE" id="PS51918"/>
    </source>
</evidence>
<evidence type="ECO:0000256" key="1">
    <source>
        <dbReference type="ARBA" id="ARBA00004942"/>
    </source>
</evidence>
<evidence type="ECO:0000256" key="15">
    <source>
        <dbReference type="ARBA" id="ARBA00070199"/>
    </source>
</evidence>
<evidence type="ECO:0000313" key="19">
    <source>
        <dbReference type="EMBL" id="QZT33821.1"/>
    </source>
</evidence>
<accession>A0A8X8IA44</accession>
<dbReference type="InterPro" id="IPR013785">
    <property type="entry name" value="Aldolase_TIM"/>
</dbReference>
<evidence type="ECO:0000256" key="5">
    <source>
        <dbReference type="ARBA" id="ARBA00022485"/>
    </source>
</evidence>
<dbReference type="Pfam" id="PF06968">
    <property type="entry name" value="BATS"/>
    <property type="match status" value="1"/>
</dbReference>
<feature type="domain" description="Radical SAM core" evidence="18">
    <location>
        <begin position="67"/>
        <end position="296"/>
    </location>
</feature>
<dbReference type="GO" id="GO:0009102">
    <property type="term" value="P:biotin biosynthetic process"/>
    <property type="evidence" value="ECO:0007669"/>
    <property type="project" value="UniProtKB-UniRule"/>
</dbReference>
<sequence length="355" mass="39543">MHTANTVKEACGLSTFSQARVNVWEVYADKALRGEVLTKDEAFHILGAPDEELLPLLQAAYRVRYHYYGNKVKLNMIINAKSGLCPEDCGYCSQSIVSKAPIEKYPLLDKETLIEGAREAVRRKAGTYCIVASGRGATDKEIEQVAEAVKAIKQEMPLKICCCLGIISEEQAQKLREAGVERYNHNLNTSASHYSHITTTHTYEDRVRTVQHVKQAGISPCSGCIIGMGETWDDVYHLALSLRELDADSIPVNFLHAIPGTPLENMDELNPRYCLKVLALFRFINPSKEIRISGGREVNLRSLQALGLYPANAIFVGDYLTTEGQTARADHQMIEDLGFEIELMHYSLNMSSNST</sequence>
<keyword evidence="5 16" id="KW-0004">4Fe-4S</keyword>
<evidence type="ECO:0000256" key="3">
    <source>
        <dbReference type="ARBA" id="ARBA00011738"/>
    </source>
</evidence>
<dbReference type="SMART" id="SM00876">
    <property type="entry name" value="BATS"/>
    <property type="match status" value="1"/>
</dbReference>
<dbReference type="GO" id="GO:0051537">
    <property type="term" value="F:2 iron, 2 sulfur cluster binding"/>
    <property type="evidence" value="ECO:0007669"/>
    <property type="project" value="UniProtKB-KW"/>
</dbReference>
<dbReference type="InterPro" id="IPR006638">
    <property type="entry name" value="Elp3/MiaA/NifB-like_rSAM"/>
</dbReference>
<keyword evidence="10 16" id="KW-0093">Biotin biosynthesis</keyword>
<dbReference type="PANTHER" id="PTHR22976">
    <property type="entry name" value="BIOTIN SYNTHASE"/>
    <property type="match status" value="1"/>
</dbReference>
<dbReference type="OrthoDB" id="9786826at2"/>
<dbReference type="SMART" id="SM00729">
    <property type="entry name" value="Elp3"/>
    <property type="match status" value="1"/>
</dbReference>
<feature type="binding site" evidence="16 17">
    <location>
        <position position="92"/>
    </location>
    <ligand>
        <name>[4Fe-4S] cluster</name>
        <dbReference type="ChEBI" id="CHEBI:49883"/>
        <note>4Fe-4S-S-AdoMet</note>
    </ligand>
</feature>
<evidence type="ECO:0000256" key="8">
    <source>
        <dbReference type="ARBA" id="ARBA00022714"/>
    </source>
</evidence>
<dbReference type="PANTHER" id="PTHR22976:SF2">
    <property type="entry name" value="BIOTIN SYNTHASE, MITOCHONDRIAL"/>
    <property type="match status" value="1"/>
</dbReference>
<dbReference type="InterPro" id="IPR007197">
    <property type="entry name" value="rSAM"/>
</dbReference>
<evidence type="ECO:0000256" key="14">
    <source>
        <dbReference type="ARBA" id="ARBA00057568"/>
    </source>
</evidence>
<evidence type="ECO:0000256" key="4">
    <source>
        <dbReference type="ARBA" id="ARBA00012236"/>
    </source>
</evidence>
<evidence type="ECO:0000256" key="7">
    <source>
        <dbReference type="ARBA" id="ARBA00022691"/>
    </source>
</evidence>
<feature type="binding site" evidence="16 17">
    <location>
        <position position="221"/>
    </location>
    <ligand>
        <name>[2Fe-2S] cluster</name>
        <dbReference type="ChEBI" id="CHEBI:190135"/>
    </ligand>
</feature>
<comment type="function">
    <text evidence="14 16">Catalyzes the conversion of dethiobiotin (DTB) to biotin by the insertion of a sulfur atom into dethiobiotin via a radical-based mechanism.</text>
</comment>
<dbReference type="KEGG" id="cthu:HUR95_16695"/>
<dbReference type="PROSITE" id="PS51918">
    <property type="entry name" value="RADICAL_SAM"/>
    <property type="match status" value="1"/>
</dbReference>
<feature type="binding site" evidence="16 17">
    <location>
        <position position="291"/>
    </location>
    <ligand>
        <name>[2Fe-2S] cluster</name>
        <dbReference type="ChEBI" id="CHEBI:190135"/>
    </ligand>
</feature>
<comment type="pathway">
    <text evidence="1 16">Cofactor biosynthesis; biotin biosynthesis; biotin from 7,8-diaminononanoate: step 2/2.</text>
</comment>
<dbReference type="SUPFAM" id="SSF102114">
    <property type="entry name" value="Radical SAM enzymes"/>
    <property type="match status" value="1"/>
</dbReference>
<dbReference type="InterPro" id="IPR058240">
    <property type="entry name" value="rSAM_sf"/>
</dbReference>
<feature type="binding site" evidence="16 17">
    <location>
        <position position="161"/>
    </location>
    <ligand>
        <name>[2Fe-2S] cluster</name>
        <dbReference type="ChEBI" id="CHEBI:190135"/>
    </ligand>
</feature>
<dbReference type="GO" id="GO:0004076">
    <property type="term" value="F:biotin synthase activity"/>
    <property type="evidence" value="ECO:0007669"/>
    <property type="project" value="UniProtKB-UniRule"/>
</dbReference>
<evidence type="ECO:0000256" key="16">
    <source>
        <dbReference type="HAMAP-Rule" id="MF_01694"/>
    </source>
</evidence>
<evidence type="ECO:0000256" key="10">
    <source>
        <dbReference type="ARBA" id="ARBA00022756"/>
    </source>
</evidence>
<dbReference type="FunFam" id="3.20.20.70:FF:000026">
    <property type="entry name" value="Biotin synthase"/>
    <property type="match status" value="1"/>
</dbReference>
<dbReference type="EC" id="2.8.1.6" evidence="4 16"/>
<dbReference type="GO" id="GO:0005506">
    <property type="term" value="F:iron ion binding"/>
    <property type="evidence" value="ECO:0007669"/>
    <property type="project" value="UniProtKB-UniRule"/>
</dbReference>
<evidence type="ECO:0000313" key="20">
    <source>
        <dbReference type="Proteomes" id="UP000825179"/>
    </source>
</evidence>
<keyword evidence="9 16" id="KW-0479">Metal-binding</keyword>
<feature type="binding site" evidence="16 17">
    <location>
        <position position="129"/>
    </location>
    <ligand>
        <name>[2Fe-2S] cluster</name>
        <dbReference type="ChEBI" id="CHEBI:190135"/>
    </ligand>
</feature>
<dbReference type="InterPro" id="IPR002684">
    <property type="entry name" value="Biotin_synth/BioAB"/>
</dbReference>